<dbReference type="AlphaFoldDB" id="A0A6G8ANE4"/>
<dbReference type="EMBL" id="CP049886">
    <property type="protein sequence ID" value="QIL46601.1"/>
    <property type="molecule type" value="Genomic_DNA"/>
</dbReference>
<reference evidence="2 3" key="1">
    <citation type="submission" date="2020-03" db="EMBL/GenBank/DDBJ databases">
        <title>Vagococcus sp. nov., isolated from beetles.</title>
        <authorList>
            <person name="Hyun D.-W."/>
            <person name="Bae J.-W."/>
        </authorList>
    </citation>
    <scope>NUCLEOTIDE SEQUENCE [LARGE SCALE GENOMIC DNA]</scope>
    <source>
        <strain evidence="2 3">HDW17A</strain>
    </source>
</reference>
<gene>
    <name evidence="2" type="ORF">G7081_05675</name>
</gene>
<dbReference type="KEGG" id="vah:G7081_05675"/>
<sequence length="345" mass="39885">MNELNTYILSLFTAGDKLRVTSLFQLLKGKRTSSVLMFGYLNGLLKHFGLFPKLTTKQYQAAVNALVSKDYLMLITDNVAVITAAGSRLKTEKEFEVTALNGVTFCNTAQEFFDQLLFTTQVISELSYHEKEYLPVELNSFKQHRTKLWLQTKIVNYPEINRQLYQEWVELLPGLPEGTIALLTGHNQIGKTYNQVRKDLSNRPLKQYLAKTNLMHQMITTILMAKQSFPLFVSLFKLTHDSSGNHSASESYRMYEKGLSVTEIMLRRQLKRSTVVDHIIEGLILSDTLPSFELIPKQEREKLDAYRSLNSDFKVWRYGDVIETEPIVSFLSFRIYQIELLREEK</sequence>
<accession>A0A6G8ANE4</accession>
<organism evidence="2 3">
    <name type="scientific">Vagococcus coleopterorum</name>
    <dbReference type="NCBI Taxonomy" id="2714946"/>
    <lineage>
        <taxon>Bacteria</taxon>
        <taxon>Bacillati</taxon>
        <taxon>Bacillota</taxon>
        <taxon>Bacilli</taxon>
        <taxon>Lactobacillales</taxon>
        <taxon>Enterococcaceae</taxon>
        <taxon>Vagococcus</taxon>
    </lineage>
</organism>
<dbReference type="Proteomes" id="UP000500890">
    <property type="component" value="Chromosome"/>
</dbReference>
<protein>
    <recommendedName>
        <fullName evidence="1">Helicase Helix-turn-helix domain-containing protein</fullName>
    </recommendedName>
</protein>
<feature type="domain" description="Helicase Helix-turn-helix" evidence="1">
    <location>
        <begin position="247"/>
        <end position="305"/>
    </location>
</feature>
<dbReference type="InterPro" id="IPR029491">
    <property type="entry name" value="Helicase_HTH"/>
</dbReference>
<name>A0A6G8ANE4_9ENTE</name>
<evidence type="ECO:0000313" key="2">
    <source>
        <dbReference type="EMBL" id="QIL46601.1"/>
    </source>
</evidence>
<evidence type="ECO:0000259" key="1">
    <source>
        <dbReference type="Pfam" id="PF14493"/>
    </source>
</evidence>
<proteinExistence type="predicted"/>
<dbReference type="RefSeq" id="WP_166007989.1">
    <property type="nucleotide sequence ID" value="NZ_CP049886.1"/>
</dbReference>
<evidence type="ECO:0000313" key="3">
    <source>
        <dbReference type="Proteomes" id="UP000500890"/>
    </source>
</evidence>
<keyword evidence="3" id="KW-1185">Reference proteome</keyword>
<dbReference type="Pfam" id="PF14493">
    <property type="entry name" value="HTH_40"/>
    <property type="match status" value="1"/>
</dbReference>